<accession>A0ACC2X0Q3</accession>
<proteinExistence type="predicted"/>
<name>A0ACC2X0Q3_9TREE</name>
<gene>
    <name evidence="1" type="ORF">QFC22_004490</name>
</gene>
<dbReference type="Proteomes" id="UP001243375">
    <property type="component" value="Unassembled WGS sequence"/>
</dbReference>
<sequence length="819" mass="88733">MGQFSTSRTAASLVKAVTPSSGGAAGDLSSFTESWVLSFGSANGSRRPSDDDALSTTGRSLPGSLNHSTCGATASSISTPDNITACTTSGSSSITIEAAANQNLEAKATASANEIERLRAALEASAALQAEVLVANEQRLAAAELENTSLVQECETLASLVFEKDQTIARLTHSVKQRDAKILIFQSQKKTASRAHEALALKNEYLEIQLTGLRNAKTEAEAKAIESETRAIAAVAKLVEEEDKAVDIADRLVAAEVTVTDAAAEAFAAQTKADAAIQASIHAQVEAVQAEARGAQAEAKVVILRRKVISAEKEHLNANARIEGLSQGLKRFHADRETLGKDLDALEHDHATLKGEYVTLEADYTVLEAETIKLAQQMETIVRGNNTANETPGLDFEGTTHLLRQFQKCVYLLSQGESDACLHLLLEAVDECKAWLATSALQSECDDKVGCERVTDLFLELRENLHLLWEGEPDAFLRLMPAAVEGCRAWFATECSHLEVAKSHNLEPAVIPACEEGNNDEVDTSGQPTHASPRNALALPTGHANASATLDAGIDADKRVSERRTYDQVRYYHEQILDLMDIAPNAGYSQEVVDCRFEVHRVLGVVEMWLDEMDNKRTSNIDVPVVNVAEPINASESERDIKSSDNIDVPPAVGDDVRITEPSSKIVSWQSVEMELFGYVTFVSGPAYDNAVTPSTWVVDTPAVPEKSVEKDEENGLLNTPPLTQAGSDLGSDDDFFETCALAGDVDEINWTVPDSPASEIWAPSQGDWIPVSDSKREWIEQQVDGLTPSPTCEVVVDPYKKDLYACVREAIYEEEEMF</sequence>
<protein>
    <submittedName>
        <fullName evidence="1">Uncharacterized protein</fullName>
    </submittedName>
</protein>
<reference evidence="1" key="1">
    <citation type="submission" date="2023-04" db="EMBL/GenBank/DDBJ databases">
        <title>Draft Genome sequencing of Naganishia species isolated from polar environments using Oxford Nanopore Technology.</title>
        <authorList>
            <person name="Leo P."/>
            <person name="Venkateswaran K."/>
        </authorList>
    </citation>
    <scope>NUCLEOTIDE SEQUENCE</scope>
    <source>
        <strain evidence="1">MNA-CCFEE 5425</strain>
    </source>
</reference>
<evidence type="ECO:0000313" key="1">
    <source>
        <dbReference type="EMBL" id="KAJ9117639.1"/>
    </source>
</evidence>
<comment type="caution">
    <text evidence="1">The sequence shown here is derived from an EMBL/GenBank/DDBJ whole genome shotgun (WGS) entry which is preliminary data.</text>
</comment>
<organism evidence="1 2">
    <name type="scientific">Naganishia vaughanmartiniae</name>
    <dbReference type="NCBI Taxonomy" id="1424756"/>
    <lineage>
        <taxon>Eukaryota</taxon>
        <taxon>Fungi</taxon>
        <taxon>Dikarya</taxon>
        <taxon>Basidiomycota</taxon>
        <taxon>Agaricomycotina</taxon>
        <taxon>Tremellomycetes</taxon>
        <taxon>Filobasidiales</taxon>
        <taxon>Filobasidiaceae</taxon>
        <taxon>Naganishia</taxon>
    </lineage>
</organism>
<evidence type="ECO:0000313" key="2">
    <source>
        <dbReference type="Proteomes" id="UP001243375"/>
    </source>
</evidence>
<keyword evidence="2" id="KW-1185">Reference proteome</keyword>
<dbReference type="EMBL" id="JASBWU010000012">
    <property type="protein sequence ID" value="KAJ9117639.1"/>
    <property type="molecule type" value="Genomic_DNA"/>
</dbReference>